<dbReference type="RefSeq" id="WP_261960373.1">
    <property type="nucleotide sequence ID" value="NZ_BAAAXA010000001.1"/>
</dbReference>
<keyword evidence="3" id="KW-1185">Reference proteome</keyword>
<organism evidence="2 3">
    <name type="scientific">Dactylosporangium matsuzakiense</name>
    <dbReference type="NCBI Taxonomy" id="53360"/>
    <lineage>
        <taxon>Bacteria</taxon>
        <taxon>Bacillati</taxon>
        <taxon>Actinomycetota</taxon>
        <taxon>Actinomycetes</taxon>
        <taxon>Micromonosporales</taxon>
        <taxon>Micromonosporaceae</taxon>
        <taxon>Dactylosporangium</taxon>
    </lineage>
</organism>
<feature type="chain" id="PRO_5040879184" description="Lipoprotein LprG" evidence="1">
    <location>
        <begin position="20"/>
        <end position="254"/>
    </location>
</feature>
<sequence>MLSRFIVAAALGITLVASAAGCGAAGPADGPGAADVSPAAPTGPKPTEVLAAAVTKTTGVSLKLTLAGDTAEENVAGSYDAPHGIGSIAQTTGADRMTVTVTADDLYLAGLSDFNGKTMHLKITKIDAKSPIVMFTDLLAPLTMLTGVTDATATGPGSFAGTLDLTKARSTTAGSKKFLDFVVAAAAAKAGAVRFTATVDAQGYLTGFKATLPAIDEGKDGEYDVTFSDFGAALTLTKPSGSKVIEAPAALYGK</sequence>
<reference evidence="2" key="1">
    <citation type="journal article" date="2014" name="Int. J. Syst. Evol. Microbiol.">
        <title>Complete genome sequence of Corynebacterium casei LMG S-19264T (=DSM 44701T), isolated from a smear-ripened cheese.</title>
        <authorList>
            <consortium name="US DOE Joint Genome Institute (JGI-PGF)"/>
            <person name="Walter F."/>
            <person name="Albersmeier A."/>
            <person name="Kalinowski J."/>
            <person name="Ruckert C."/>
        </authorList>
    </citation>
    <scope>NUCLEOTIDE SEQUENCE</scope>
    <source>
        <strain evidence="2">VKM Ac-1321</strain>
    </source>
</reference>
<dbReference type="AlphaFoldDB" id="A0A9W6NSM8"/>
<evidence type="ECO:0000313" key="3">
    <source>
        <dbReference type="Proteomes" id="UP001143480"/>
    </source>
</evidence>
<name>A0A9W6NSM8_9ACTN</name>
<dbReference type="Proteomes" id="UP001143480">
    <property type="component" value="Unassembled WGS sequence"/>
</dbReference>
<reference evidence="2" key="2">
    <citation type="submission" date="2023-01" db="EMBL/GenBank/DDBJ databases">
        <authorList>
            <person name="Sun Q."/>
            <person name="Evtushenko L."/>
        </authorList>
    </citation>
    <scope>NUCLEOTIDE SEQUENCE</scope>
    <source>
        <strain evidence="2">VKM Ac-1321</strain>
    </source>
</reference>
<comment type="caution">
    <text evidence="2">The sequence shown here is derived from an EMBL/GenBank/DDBJ whole genome shotgun (WGS) entry which is preliminary data.</text>
</comment>
<evidence type="ECO:0000313" key="2">
    <source>
        <dbReference type="EMBL" id="GLL07332.1"/>
    </source>
</evidence>
<gene>
    <name evidence="2" type="ORF">GCM10017581_090840</name>
</gene>
<evidence type="ECO:0008006" key="4">
    <source>
        <dbReference type="Google" id="ProtNLM"/>
    </source>
</evidence>
<evidence type="ECO:0000256" key="1">
    <source>
        <dbReference type="SAM" id="SignalP"/>
    </source>
</evidence>
<dbReference type="Gene3D" id="2.50.20.20">
    <property type="match status" value="1"/>
</dbReference>
<dbReference type="EMBL" id="BSFP01000092">
    <property type="protein sequence ID" value="GLL07332.1"/>
    <property type="molecule type" value="Genomic_DNA"/>
</dbReference>
<keyword evidence="1" id="KW-0732">Signal</keyword>
<accession>A0A9W6NSM8</accession>
<feature type="signal peptide" evidence="1">
    <location>
        <begin position="1"/>
        <end position="19"/>
    </location>
</feature>
<protein>
    <recommendedName>
        <fullName evidence="4">Lipoprotein LprG</fullName>
    </recommendedName>
</protein>
<dbReference type="PROSITE" id="PS51257">
    <property type="entry name" value="PROKAR_LIPOPROTEIN"/>
    <property type="match status" value="1"/>
</dbReference>
<proteinExistence type="predicted"/>